<evidence type="ECO:0000259" key="1">
    <source>
        <dbReference type="Pfam" id="PF13472"/>
    </source>
</evidence>
<keyword evidence="2" id="KW-0378">Hydrolase</keyword>
<dbReference type="CDD" id="cd01834">
    <property type="entry name" value="SGNH_hydrolase_like_2"/>
    <property type="match status" value="1"/>
</dbReference>
<organism evidence="2 3">
    <name type="scientific">Streptomyces fildesensis</name>
    <dbReference type="NCBI Taxonomy" id="375757"/>
    <lineage>
        <taxon>Bacteria</taxon>
        <taxon>Bacillati</taxon>
        <taxon>Actinomycetota</taxon>
        <taxon>Actinomycetes</taxon>
        <taxon>Kitasatosporales</taxon>
        <taxon>Streptomycetaceae</taxon>
        <taxon>Streptomyces</taxon>
    </lineage>
</organism>
<dbReference type="SUPFAM" id="SSF52266">
    <property type="entry name" value="SGNH hydrolase"/>
    <property type="match status" value="1"/>
</dbReference>
<dbReference type="PROSITE" id="PS01098">
    <property type="entry name" value="LIPASE_GDSL_SER"/>
    <property type="match status" value="1"/>
</dbReference>
<accession>A0ABW8CEJ3</accession>
<dbReference type="InterPro" id="IPR008265">
    <property type="entry name" value="Lipase_GDSL_AS"/>
</dbReference>
<keyword evidence="3" id="KW-1185">Reference proteome</keyword>
<evidence type="ECO:0000313" key="3">
    <source>
        <dbReference type="Proteomes" id="UP001614394"/>
    </source>
</evidence>
<dbReference type="PANTHER" id="PTHR30383">
    <property type="entry name" value="THIOESTERASE 1/PROTEASE 1/LYSOPHOSPHOLIPASE L1"/>
    <property type="match status" value="1"/>
</dbReference>
<name>A0ABW8CEJ3_9ACTN</name>
<dbReference type="InterPro" id="IPR036514">
    <property type="entry name" value="SGNH_hydro_sf"/>
</dbReference>
<reference evidence="2 3" key="1">
    <citation type="submission" date="2024-10" db="EMBL/GenBank/DDBJ databases">
        <title>The Natural Products Discovery Center: Release of the First 8490 Sequenced Strains for Exploring Actinobacteria Biosynthetic Diversity.</title>
        <authorList>
            <person name="Kalkreuter E."/>
            <person name="Kautsar S.A."/>
            <person name="Yang D."/>
            <person name="Bader C.D."/>
            <person name="Teijaro C.N."/>
            <person name="Fluegel L."/>
            <person name="Davis C.M."/>
            <person name="Simpson J.R."/>
            <person name="Lauterbach L."/>
            <person name="Steele A.D."/>
            <person name="Gui C."/>
            <person name="Meng S."/>
            <person name="Li G."/>
            <person name="Viehrig K."/>
            <person name="Ye F."/>
            <person name="Su P."/>
            <person name="Kiefer A.F."/>
            <person name="Nichols A."/>
            <person name="Cepeda A.J."/>
            <person name="Yan W."/>
            <person name="Fan B."/>
            <person name="Jiang Y."/>
            <person name="Adhikari A."/>
            <person name="Zheng C.-J."/>
            <person name="Schuster L."/>
            <person name="Cowan T.M."/>
            <person name="Smanski M.J."/>
            <person name="Chevrette M.G."/>
            <person name="De Carvalho L.P.S."/>
            <person name="Shen B."/>
        </authorList>
    </citation>
    <scope>NUCLEOTIDE SEQUENCE [LARGE SCALE GENOMIC DNA]</scope>
    <source>
        <strain evidence="2 3">NPDC053399</strain>
    </source>
</reference>
<dbReference type="EC" id="3.1.-.-" evidence="2"/>
<dbReference type="InterPro" id="IPR051532">
    <property type="entry name" value="Ester_Hydrolysis_Enzymes"/>
</dbReference>
<dbReference type="RefSeq" id="WP_399653254.1">
    <property type="nucleotide sequence ID" value="NZ_JBITYG010000007.1"/>
</dbReference>
<dbReference type="Proteomes" id="UP001614394">
    <property type="component" value="Unassembled WGS sequence"/>
</dbReference>
<dbReference type="Gene3D" id="3.40.50.1110">
    <property type="entry name" value="SGNH hydrolase"/>
    <property type="match status" value="1"/>
</dbReference>
<gene>
    <name evidence="2" type="ORF">ACIGXA_24920</name>
</gene>
<dbReference type="EMBL" id="JBITYG010000007">
    <property type="protein sequence ID" value="MFI9103770.1"/>
    <property type="molecule type" value="Genomic_DNA"/>
</dbReference>
<feature type="domain" description="SGNH hydrolase-type esterase" evidence="1">
    <location>
        <begin position="11"/>
        <end position="197"/>
    </location>
</feature>
<dbReference type="PANTHER" id="PTHR30383:SF5">
    <property type="entry name" value="SGNH HYDROLASE-TYPE ESTERASE DOMAIN-CONTAINING PROTEIN"/>
    <property type="match status" value="1"/>
</dbReference>
<dbReference type="GO" id="GO:0016787">
    <property type="term" value="F:hydrolase activity"/>
    <property type="evidence" value="ECO:0007669"/>
    <property type="project" value="UniProtKB-KW"/>
</dbReference>
<sequence length="220" mass="24453">MHLEDDDTLLFIGDSITDAGRDRTDPASLGEGYVHEIARTLRERAHHGPGPRILNRGINGHRVYDLESRWNTDVIDHRPTVVTVKIGINDTWRRYDRNLPSPIDEFEACLDRLLATTARKLSAQLVVITPFLLPVGPDQERWFDDLSPRTDAVLRAAGNNGAQVVRADLLLPRAAQDREPAKLAPDGVHPTPLGHRLIADAWLAEIAPLGSAPRTRTPRS</sequence>
<protein>
    <submittedName>
        <fullName evidence="2">SGNH/GDSL hydrolase family protein</fullName>
        <ecNumber evidence="2">3.1.-.-</ecNumber>
    </submittedName>
</protein>
<proteinExistence type="predicted"/>
<comment type="caution">
    <text evidence="2">The sequence shown here is derived from an EMBL/GenBank/DDBJ whole genome shotgun (WGS) entry which is preliminary data.</text>
</comment>
<evidence type="ECO:0000313" key="2">
    <source>
        <dbReference type="EMBL" id="MFI9103770.1"/>
    </source>
</evidence>
<dbReference type="Pfam" id="PF13472">
    <property type="entry name" value="Lipase_GDSL_2"/>
    <property type="match status" value="1"/>
</dbReference>
<dbReference type="InterPro" id="IPR013830">
    <property type="entry name" value="SGNH_hydro"/>
</dbReference>